<evidence type="ECO:0000313" key="4">
    <source>
        <dbReference type="Proteomes" id="UP001152523"/>
    </source>
</evidence>
<proteinExistence type="predicted"/>
<name>A0AAV0CH86_9ASTE</name>
<feature type="region of interest" description="Disordered" evidence="1">
    <location>
        <begin position="27"/>
        <end position="52"/>
    </location>
</feature>
<feature type="region of interest" description="Disordered" evidence="1">
    <location>
        <begin position="69"/>
        <end position="128"/>
    </location>
</feature>
<dbReference type="Proteomes" id="UP001152523">
    <property type="component" value="Unassembled WGS sequence"/>
</dbReference>
<protein>
    <submittedName>
        <fullName evidence="2">Uncharacterized protein</fullName>
    </submittedName>
</protein>
<organism evidence="2 4">
    <name type="scientific">Cuscuta epithymum</name>
    <dbReference type="NCBI Taxonomy" id="186058"/>
    <lineage>
        <taxon>Eukaryota</taxon>
        <taxon>Viridiplantae</taxon>
        <taxon>Streptophyta</taxon>
        <taxon>Embryophyta</taxon>
        <taxon>Tracheophyta</taxon>
        <taxon>Spermatophyta</taxon>
        <taxon>Magnoliopsida</taxon>
        <taxon>eudicotyledons</taxon>
        <taxon>Gunneridae</taxon>
        <taxon>Pentapetalae</taxon>
        <taxon>asterids</taxon>
        <taxon>lamiids</taxon>
        <taxon>Solanales</taxon>
        <taxon>Convolvulaceae</taxon>
        <taxon>Cuscuteae</taxon>
        <taxon>Cuscuta</taxon>
        <taxon>Cuscuta subgen. Cuscuta</taxon>
    </lineage>
</organism>
<keyword evidence="4" id="KW-1185">Reference proteome</keyword>
<evidence type="ECO:0000313" key="2">
    <source>
        <dbReference type="EMBL" id="CAH9074531.1"/>
    </source>
</evidence>
<comment type="caution">
    <text evidence="2">The sequence shown here is derived from an EMBL/GenBank/DDBJ whole genome shotgun (WGS) entry which is preliminary data.</text>
</comment>
<evidence type="ECO:0000313" key="3">
    <source>
        <dbReference type="EMBL" id="CAH9134040.1"/>
    </source>
</evidence>
<dbReference type="AlphaFoldDB" id="A0AAV0CH86"/>
<evidence type="ECO:0000256" key="1">
    <source>
        <dbReference type="SAM" id="MobiDB-lite"/>
    </source>
</evidence>
<sequence length="128" mass="13652">MQKIQPRIYSKKIRSWKNLVQLVESEEEGRQKFLDPTTLRNETQWPSTATSNEAPLGSALAIFLHLPSSSSDGASKSSSSKADCPGRNSLAQRAIGRQASNLAAARTGDHQASLAAVGPMASRLSASS</sequence>
<feature type="compositionally biased region" description="Polar residues" evidence="1">
    <location>
        <begin position="38"/>
        <end position="52"/>
    </location>
</feature>
<reference evidence="2" key="1">
    <citation type="submission" date="2022-07" db="EMBL/GenBank/DDBJ databases">
        <authorList>
            <person name="Macas J."/>
            <person name="Novak P."/>
            <person name="Neumann P."/>
        </authorList>
    </citation>
    <scope>NUCLEOTIDE SEQUENCE</scope>
</reference>
<gene>
    <name evidence="3" type="ORF">CEPIT_LOCUS33408</name>
    <name evidence="2" type="ORF">CEPIT_LOCUS5078</name>
</gene>
<dbReference type="EMBL" id="CAMAPF010000026">
    <property type="protein sequence ID" value="CAH9074531.1"/>
    <property type="molecule type" value="Genomic_DNA"/>
</dbReference>
<feature type="compositionally biased region" description="Low complexity" evidence="1">
    <location>
        <begin position="69"/>
        <end position="83"/>
    </location>
</feature>
<accession>A0AAV0CH86</accession>
<dbReference type="EMBL" id="CAMAPF010000979">
    <property type="protein sequence ID" value="CAH9134040.1"/>
    <property type="molecule type" value="Genomic_DNA"/>
</dbReference>